<dbReference type="Proteomes" id="UP000013776">
    <property type="component" value="Unassembled WGS sequence"/>
</dbReference>
<dbReference type="GO" id="GO:0000272">
    <property type="term" value="P:polysaccharide catabolic process"/>
    <property type="evidence" value="ECO:0007669"/>
    <property type="project" value="UniProtKB-KW"/>
</dbReference>
<sequence>MLFFRTIVLSTINVLAAANAYKVGPQSSEDVLEKSLRAAIQNGNVTEIPPNFVTWSDGERYGHRTVGPYVLYNDVWNEPLGQGSQCVGSSTIDPTSWFSKWSWKQKSTQPQVISYANMEFPFAAGAAIGKFESLKSSWHATYTGHNMSSNVAFDMFIRPPGSGDQVEIMAWIKEYGVVSPISSSGGPIASIQLPSGIWALYKGHNDYSHMDVYSFVISTASIGGPIRYDGDLLEFLHHLIRRGAINDNWQLIKIGAGTETTVGRDCFFFTSHYSLTPVMK</sequence>
<dbReference type="SUPFAM" id="SSF49899">
    <property type="entry name" value="Concanavalin A-like lectins/glucanases"/>
    <property type="match status" value="1"/>
</dbReference>
<keyword evidence="2" id="KW-0378">Hydrolase</keyword>
<feature type="chain" id="PRO_5004373167" evidence="3">
    <location>
        <begin position="18"/>
        <end position="280"/>
    </location>
</feature>
<evidence type="ECO:0000313" key="4">
    <source>
        <dbReference type="EMBL" id="CCG81104.1"/>
    </source>
</evidence>
<name>R4XA13_TAPDE</name>
<proteinExistence type="inferred from homology"/>
<dbReference type="PANTHER" id="PTHR34002:SF9">
    <property type="entry name" value="XYLOGLUCAN-SPECIFIC ENDO-BETA-1,4-GLUCANASE A"/>
    <property type="match status" value="1"/>
</dbReference>
<gene>
    <name evidence="4" type="ORF">TAPDE_000795</name>
</gene>
<comment type="caution">
    <text evidence="4">The sequence shown here is derived from an EMBL/GenBank/DDBJ whole genome shotgun (WGS) entry which is preliminary data.</text>
</comment>
<dbReference type="EMBL" id="CAHR02000025">
    <property type="protein sequence ID" value="CCG81104.1"/>
    <property type="molecule type" value="Genomic_DNA"/>
</dbReference>
<dbReference type="PANTHER" id="PTHR34002">
    <property type="entry name" value="BLR1656 PROTEIN"/>
    <property type="match status" value="1"/>
</dbReference>
<dbReference type="Pfam" id="PF01670">
    <property type="entry name" value="Glyco_hydro_12"/>
    <property type="match status" value="1"/>
</dbReference>
<dbReference type="InterPro" id="IPR013319">
    <property type="entry name" value="GH11/12"/>
</dbReference>
<comment type="similarity">
    <text evidence="1 2">Belongs to the glycosyl hydrolase 12 (cellulase H) family.</text>
</comment>
<keyword evidence="2" id="KW-0624">Polysaccharide degradation</keyword>
<evidence type="ECO:0000256" key="1">
    <source>
        <dbReference type="ARBA" id="ARBA00005519"/>
    </source>
</evidence>
<keyword evidence="5" id="KW-1185">Reference proteome</keyword>
<dbReference type="GO" id="GO:0008810">
    <property type="term" value="F:cellulase activity"/>
    <property type="evidence" value="ECO:0007669"/>
    <property type="project" value="InterPro"/>
</dbReference>
<keyword evidence="2" id="KW-0326">Glycosidase</keyword>
<feature type="signal peptide" evidence="3">
    <location>
        <begin position="1"/>
        <end position="17"/>
    </location>
</feature>
<keyword evidence="3" id="KW-0732">Signal</keyword>
<dbReference type="InterPro" id="IPR002594">
    <property type="entry name" value="GH12"/>
</dbReference>
<evidence type="ECO:0000256" key="2">
    <source>
        <dbReference type="RuleBase" id="RU361163"/>
    </source>
</evidence>
<dbReference type="eggNOG" id="ENOG502S675">
    <property type="taxonomic scope" value="Eukaryota"/>
</dbReference>
<evidence type="ECO:0000256" key="3">
    <source>
        <dbReference type="SAM" id="SignalP"/>
    </source>
</evidence>
<reference evidence="4 5" key="1">
    <citation type="journal article" date="2013" name="MBio">
        <title>Genome sequencing of the plant pathogen Taphrina deformans, the causal agent of peach leaf curl.</title>
        <authorList>
            <person name="Cisse O.H."/>
            <person name="Almeida J.M.G.C.F."/>
            <person name="Fonseca A."/>
            <person name="Kumar A.A."/>
            <person name="Salojaervi J."/>
            <person name="Overmyer K."/>
            <person name="Hauser P.M."/>
            <person name="Pagni M."/>
        </authorList>
    </citation>
    <scope>NUCLEOTIDE SEQUENCE [LARGE SCALE GENOMIC DNA]</scope>
    <source>
        <strain evidence="5">PYCC 5710 / ATCC 11124 / CBS 356.35 / IMI 108563 / JCM 9778 / NBRC 8474</strain>
    </source>
</reference>
<dbReference type="VEuPathDB" id="FungiDB:TAPDE_000795"/>
<protein>
    <submittedName>
        <fullName evidence="4">Probable xyloglucan-specific endo-beta-1,4-glucanase A</fullName>
    </submittedName>
</protein>
<organism evidence="4 5">
    <name type="scientific">Taphrina deformans (strain PYCC 5710 / ATCC 11124 / CBS 356.35 / IMI 108563 / JCM 9778 / NBRC 8474)</name>
    <name type="common">Peach leaf curl fungus</name>
    <name type="synonym">Lalaria deformans</name>
    <dbReference type="NCBI Taxonomy" id="1097556"/>
    <lineage>
        <taxon>Eukaryota</taxon>
        <taxon>Fungi</taxon>
        <taxon>Dikarya</taxon>
        <taxon>Ascomycota</taxon>
        <taxon>Taphrinomycotina</taxon>
        <taxon>Taphrinomycetes</taxon>
        <taxon>Taphrinales</taxon>
        <taxon>Taphrinaceae</taxon>
        <taxon>Taphrina</taxon>
    </lineage>
</organism>
<keyword evidence="2" id="KW-0119">Carbohydrate metabolism</keyword>
<dbReference type="OrthoDB" id="95118at2759"/>
<dbReference type="AlphaFoldDB" id="R4XA13"/>
<evidence type="ECO:0000313" key="5">
    <source>
        <dbReference type="Proteomes" id="UP000013776"/>
    </source>
</evidence>
<dbReference type="STRING" id="1097556.R4XA13"/>
<dbReference type="InterPro" id="IPR013320">
    <property type="entry name" value="ConA-like_dom_sf"/>
</dbReference>
<dbReference type="Gene3D" id="2.60.120.180">
    <property type="match status" value="1"/>
</dbReference>
<accession>R4XA13</accession>